<feature type="compositionally biased region" description="Acidic residues" evidence="1">
    <location>
        <begin position="89"/>
        <end position="125"/>
    </location>
</feature>
<evidence type="ECO:0000313" key="3">
    <source>
        <dbReference type="Proteomes" id="UP000076420"/>
    </source>
</evidence>
<evidence type="ECO:0000256" key="1">
    <source>
        <dbReference type="SAM" id="MobiDB-lite"/>
    </source>
</evidence>
<evidence type="ECO:0000313" key="2">
    <source>
        <dbReference type="EnsemblMetazoa" id="BGLB040164-PA"/>
    </source>
</evidence>
<feature type="region of interest" description="Disordered" evidence="1">
    <location>
        <begin position="1"/>
        <end position="125"/>
    </location>
</feature>
<dbReference type="STRING" id="6526.A0A2C9M9Q4"/>
<protein>
    <submittedName>
        <fullName evidence="2">Uncharacterized protein</fullName>
    </submittedName>
</protein>
<dbReference type="Proteomes" id="UP000076420">
    <property type="component" value="Unassembled WGS sequence"/>
</dbReference>
<organism evidence="2 3">
    <name type="scientific">Biomphalaria glabrata</name>
    <name type="common">Bloodfluke planorb</name>
    <name type="synonym">Freshwater snail</name>
    <dbReference type="NCBI Taxonomy" id="6526"/>
    <lineage>
        <taxon>Eukaryota</taxon>
        <taxon>Metazoa</taxon>
        <taxon>Spiralia</taxon>
        <taxon>Lophotrochozoa</taxon>
        <taxon>Mollusca</taxon>
        <taxon>Gastropoda</taxon>
        <taxon>Heterobranchia</taxon>
        <taxon>Euthyneura</taxon>
        <taxon>Panpulmonata</taxon>
        <taxon>Hygrophila</taxon>
        <taxon>Lymnaeoidea</taxon>
        <taxon>Planorbidae</taxon>
        <taxon>Biomphalaria</taxon>
    </lineage>
</organism>
<accession>A0A2C9M9Q4</accession>
<sequence>MDSSEKNKNTSENGNKSTSDEIQLDDFDPRVSFLYKAMLNRDPRKRRVKPVPRSQVQINFGGLDDSEEDSDFDISKHSKEFGKNVSGDTNDEEEDSDDDDDDEDVNLEDNEMDEEDDITDDDDEQ</sequence>
<feature type="compositionally biased region" description="Basic and acidic residues" evidence="1">
    <location>
        <begin position="73"/>
        <end position="82"/>
    </location>
</feature>
<proteinExistence type="predicted"/>
<feature type="compositionally biased region" description="Polar residues" evidence="1">
    <location>
        <begin position="10"/>
        <end position="21"/>
    </location>
</feature>
<dbReference type="EnsemblMetazoa" id="BGLB040164-RA">
    <property type="protein sequence ID" value="BGLB040164-PA"/>
    <property type="gene ID" value="BGLB040164"/>
</dbReference>
<gene>
    <name evidence="2" type="primary">106061368</name>
</gene>
<name>A0A2C9M9Q4_BIOGL</name>
<dbReference type="KEGG" id="bgt:106061368"/>
<dbReference type="VEuPathDB" id="VectorBase:BGLB040164"/>
<dbReference type="AlphaFoldDB" id="A0A2C9M9Q4"/>
<reference evidence="2" key="1">
    <citation type="submission" date="2020-05" db="UniProtKB">
        <authorList>
            <consortium name="EnsemblMetazoa"/>
        </authorList>
    </citation>
    <scope>IDENTIFICATION</scope>
    <source>
        <strain evidence="2">BB02</strain>
    </source>
</reference>
<dbReference type="VEuPathDB" id="VectorBase:BGLAX_038974"/>